<dbReference type="EMBL" id="JAUMIT010000012">
    <property type="protein sequence ID" value="MDO3695949.1"/>
    <property type="molecule type" value="Genomic_DNA"/>
</dbReference>
<accession>A0ABT8VVF1</accession>
<name>A0ABT8VVF1_9FLAO</name>
<dbReference type="Proteomes" id="UP001168642">
    <property type="component" value="Unassembled WGS sequence"/>
</dbReference>
<proteinExistence type="predicted"/>
<dbReference type="RefSeq" id="WP_302885255.1">
    <property type="nucleotide sequence ID" value="NZ_JAUMIT010000012.1"/>
</dbReference>
<keyword evidence="1" id="KW-0472">Membrane</keyword>
<evidence type="ECO:0000313" key="2">
    <source>
        <dbReference type="EMBL" id="MDO3695949.1"/>
    </source>
</evidence>
<evidence type="ECO:0000313" key="3">
    <source>
        <dbReference type="Proteomes" id="UP001168642"/>
    </source>
</evidence>
<keyword evidence="3" id="KW-1185">Reference proteome</keyword>
<feature type="transmembrane region" description="Helical" evidence="1">
    <location>
        <begin position="70"/>
        <end position="92"/>
    </location>
</feature>
<feature type="transmembrane region" description="Helical" evidence="1">
    <location>
        <begin position="7"/>
        <end position="24"/>
    </location>
</feature>
<evidence type="ECO:0000256" key="1">
    <source>
        <dbReference type="SAM" id="Phobius"/>
    </source>
</evidence>
<organism evidence="2 3">
    <name type="scientific">Wenyingzhuangia gilva</name>
    <dbReference type="NCBI Taxonomy" id="3057677"/>
    <lineage>
        <taxon>Bacteria</taxon>
        <taxon>Pseudomonadati</taxon>
        <taxon>Bacteroidota</taxon>
        <taxon>Flavobacteriia</taxon>
        <taxon>Flavobacteriales</taxon>
        <taxon>Flavobacteriaceae</taxon>
        <taxon>Wenyingzhuangia</taxon>
    </lineage>
</organism>
<comment type="caution">
    <text evidence="2">The sequence shown here is derived from an EMBL/GenBank/DDBJ whole genome shotgun (WGS) entry which is preliminary data.</text>
</comment>
<gene>
    <name evidence="2" type="ORF">QVZ41_13945</name>
</gene>
<reference evidence="2" key="1">
    <citation type="submission" date="2023-07" db="EMBL/GenBank/DDBJ databases">
        <title>Wenyingzhuangia sp. chi5 genome sequencing and assembly.</title>
        <authorList>
            <person name="Park S."/>
        </authorList>
    </citation>
    <scope>NUCLEOTIDE SEQUENCE</scope>
    <source>
        <strain evidence="2">Chi5</strain>
    </source>
</reference>
<keyword evidence="1" id="KW-0812">Transmembrane</keyword>
<protein>
    <submittedName>
        <fullName evidence="2">Uncharacterized protein</fullName>
    </submittedName>
</protein>
<feature type="transmembrane region" description="Helical" evidence="1">
    <location>
        <begin position="36"/>
        <end position="58"/>
    </location>
</feature>
<keyword evidence="1" id="KW-1133">Transmembrane helix</keyword>
<feature type="transmembrane region" description="Helical" evidence="1">
    <location>
        <begin position="98"/>
        <end position="119"/>
    </location>
</feature>
<sequence length="129" mass="14888">MNFGKLFSVNIIISLIELLVVAYINENGDSNAMSMYLVVFFFPIVIISFLYGLYIEIVKKMNSINLKIRISFIPIIVLLILAVVDNITINIIDGDLNFLFLIETFSVGITNLIWCYYYLKKIKDKTIYL</sequence>